<proteinExistence type="predicted"/>
<reference evidence="1 2" key="1">
    <citation type="submission" date="2022-07" db="EMBL/GenBank/DDBJ databases">
        <authorList>
            <person name="Phongsopitanun W."/>
            <person name="Tanasupawat S."/>
        </authorList>
    </citation>
    <scope>NUCLEOTIDE SEQUENCE [LARGE SCALE GENOMIC DNA]</scope>
    <source>
        <strain evidence="1 2">RCU-064</strain>
    </source>
</reference>
<organism evidence="1 2">
    <name type="scientific">Streptomyces rugosispiralis</name>
    <dbReference type="NCBI Taxonomy" id="2967341"/>
    <lineage>
        <taxon>Bacteria</taxon>
        <taxon>Bacillati</taxon>
        <taxon>Actinomycetota</taxon>
        <taxon>Actinomycetes</taxon>
        <taxon>Kitasatosporales</taxon>
        <taxon>Streptomycetaceae</taxon>
        <taxon>Streptomyces</taxon>
    </lineage>
</organism>
<dbReference type="RefSeq" id="WP_256655388.1">
    <property type="nucleotide sequence ID" value="NZ_JANIAA010000051.1"/>
</dbReference>
<protein>
    <submittedName>
        <fullName evidence="1">Uncharacterized protein</fullName>
    </submittedName>
</protein>
<gene>
    <name evidence="1" type="ORF">NP777_41645</name>
</gene>
<accession>A0ABT1VCX2</accession>
<keyword evidence="2" id="KW-1185">Reference proteome</keyword>
<dbReference type="EMBL" id="JANIAA010000051">
    <property type="protein sequence ID" value="MCQ8194624.1"/>
    <property type="molecule type" value="Genomic_DNA"/>
</dbReference>
<comment type="caution">
    <text evidence="1">The sequence shown here is derived from an EMBL/GenBank/DDBJ whole genome shotgun (WGS) entry which is preliminary data.</text>
</comment>
<evidence type="ECO:0000313" key="2">
    <source>
        <dbReference type="Proteomes" id="UP001204746"/>
    </source>
</evidence>
<sequence>MADTALRLLPAHESFLADFFDLEKPLLIWLDQTTRDARDGADDVYELPASLDGEAAHEAWGRIFAALPEGLRDERRTLLTGEEHATGNTVLGTDGYEYTPLYAAPIEAADVEVLVALLDHFRKAVARESGYADLHSLLVHAGEQYGNEGADRVPETAEQVVNRLARVVAVLQLQDDDAQALLAAVTAAGLDRRIVLTEEQEQAARRHFDRVITAVTEGKPPVERALARFVEFGDTGRPATS</sequence>
<dbReference type="Proteomes" id="UP001204746">
    <property type="component" value="Unassembled WGS sequence"/>
</dbReference>
<evidence type="ECO:0000313" key="1">
    <source>
        <dbReference type="EMBL" id="MCQ8194624.1"/>
    </source>
</evidence>
<name>A0ABT1VCX2_9ACTN</name>